<dbReference type="GO" id="GO:0005524">
    <property type="term" value="F:ATP binding"/>
    <property type="evidence" value="ECO:0007669"/>
    <property type="project" value="UniProtKB-KW"/>
</dbReference>
<feature type="transmembrane region" description="Helical" evidence="11">
    <location>
        <begin position="211"/>
        <end position="228"/>
    </location>
</feature>
<feature type="transmembrane region" description="Helical" evidence="11">
    <location>
        <begin position="137"/>
        <end position="159"/>
    </location>
</feature>
<comment type="subcellular location">
    <subcellularLocation>
        <location evidence="1">Membrane</location>
        <topology evidence="1">Multi-pass membrane protein</topology>
    </subcellularLocation>
</comment>
<dbReference type="OrthoDB" id="6500128at2759"/>
<feature type="domain" description="ABC transporter" evidence="12">
    <location>
        <begin position="603"/>
        <end position="846"/>
    </location>
</feature>
<dbReference type="EMBL" id="KZ678132">
    <property type="protein sequence ID" value="PSN70285.1"/>
    <property type="molecule type" value="Genomic_DNA"/>
</dbReference>
<feature type="transmembrane region" description="Helical" evidence="11">
    <location>
        <begin position="171"/>
        <end position="190"/>
    </location>
</feature>
<dbReference type="InterPro" id="IPR011527">
    <property type="entry name" value="ABC1_TM_dom"/>
</dbReference>
<feature type="transmembrane region" description="Helical" evidence="11">
    <location>
        <begin position="970"/>
        <end position="994"/>
    </location>
</feature>
<feature type="transmembrane region" description="Helical" evidence="11">
    <location>
        <begin position="20"/>
        <end position="40"/>
    </location>
</feature>
<evidence type="ECO:0000256" key="9">
    <source>
        <dbReference type="ARBA" id="ARBA00023136"/>
    </source>
</evidence>
<evidence type="ECO:0000256" key="5">
    <source>
        <dbReference type="ARBA" id="ARBA00022737"/>
    </source>
</evidence>
<evidence type="ECO:0000259" key="13">
    <source>
        <dbReference type="PROSITE" id="PS50929"/>
    </source>
</evidence>
<dbReference type="GO" id="GO:0140359">
    <property type="term" value="F:ABC-type transporter activity"/>
    <property type="evidence" value="ECO:0007669"/>
    <property type="project" value="InterPro"/>
</dbReference>
<feature type="transmembrane region" description="Helical" evidence="11">
    <location>
        <begin position="430"/>
        <end position="449"/>
    </location>
</feature>
<sequence>MSGASTMYLFRSWYDLVQAGQFIFGVTLSVPACAHLFRWLQRSDLRQSAHEQGRRYQDEDGEASEESTQMFADRFQRAVFAACAFIGSLSSFARVMSAPRMTESLEEVFQFGIWTALMLQSLALFTEPSAPRRFNVAVLGSINCLNIICALSIGVYLHSIQSQSAQSRDRILVTTELVSAGLACLHGFLLPRRPDVFWKGALVDRRSTSSIFGLVFFSWPWSALRSLSRNPALEIHGLPELDFTTRSLHLFQRFQQQRFMREEDCPLWKLLLFSYSRALFVQLSLTVFGSVISFAPQMMLLGILRVMEKDNGEERNLVTLAAWALGLGISVIATALVEKWTVWLSSMDLGVKMQKQLTMVLFDKMLRSKDSRTATEKTENEDEDMNETGFNIINLAALDTQQVGNCVRDIYRGYEALIKLSITSALIHRLMGWQSLVAGSAVMILLLAANANIARRYARDQSGLMAHMDARMAAVTEAVQGIFQIKISGLEHSWESRILGQRQRELDSLWVVSQWNIAARAICAVTPIIISVLIISMHAYVTGSLKASTAFTCLSILGSIDSTLGALPQLQSGWVGALISLKRLQNHLYTPENHFPSTPDDTIGFDNATVRWHGSGPDGFSLRNLTLSFPPGAISIVEGPTRSGKSLLLAAILGECELVRGNIATPCSSTGLPADIDHAWPMPSAIAYVPQMPWIENATIMKNIIFGSPMQTRRYKKVLQACALEADLAALEHGDQTEIGPKGVNLSGGQRSRVALARALYSRASIVVLDDIFSAVDARTARHIADHVLGGSLTKARTVILASNHLSLCSPYADYIVSLSGEGQYTCALAEDFVRPGLEDAPYSTNDFAPARGHDMSTEAISMHSRKPSSLSVLSFDPAAMQDSDEAAIAPKYVEDEHQRTTGLQHKTLVQYLQNIGGVWFGLFVLVMYMGQVGTLLGQSWWVARWAEQSEENLASTTMSKTDNEASLKWYLGFYVGLATLACFASIMQQYLTYSSTIFAARRLFRRLLHAVLHAPIDFLNRNPLGRILNRFSADTAIVDGQVGQILGGALTGVLQLIAIIGVGISVSWWILPVSVLMLLLCAHSARLFFEAARKLKHLDNVSRSPVFESFCSTMDGLPTIRALLLQERYMNKFAAQVDQNTRALWNLWLVNAWFGCRMALIGSAFVTIATLVIVSMPNITVATTGFALGFLLRYADVVSTFIRSFINLDLALVSTDRVIEYTQITSEKYDGRMPPAAWPEQGHVNVSNLVVRHDPQLPPALNKISFQLLPNERVGVVGRTGAGKSTLAKAFFRMLEAEQGSITLDGIDIASLALQQLRQRLSIIPQDPHLFSGTVRSNLDPFGSHDDTDLMRALESVHWSGCTGGLIEQGTTPSESSAPSNSNTSPTPTNAFFPLDHPILEAGHNLSQGQRQQLSLARAIVDRPKLLILDEATSSMDPATDALVQASIRELSASGFASMLVIAHRINTVLDFDRILVLDRGQVVEWGSPRELLAREGGWFRALADESGDLGGLEEEGGEVVVVREVGFVQEEESGTDMVTGVGIHEAQEVREMGLLHEESGIDVVAGAGVDEAREVREMGFVQEESGLATTIGVHEAHQVEQIEVAGERSTSVVGWEVSVGEGEGDVLDGMAIQSDTLRGDDSMRMTHSSSEVINSGSNRLLRVSSNGYGHREYRYSYSTTHINHESQEDD</sequence>
<feature type="compositionally biased region" description="Low complexity" evidence="10">
    <location>
        <begin position="1372"/>
        <end position="1391"/>
    </location>
</feature>
<keyword evidence="8 11" id="KW-1133">Transmembrane helix</keyword>
<dbReference type="InterPro" id="IPR003439">
    <property type="entry name" value="ABC_transporter-like_ATP-bd"/>
</dbReference>
<evidence type="ECO:0000256" key="2">
    <source>
        <dbReference type="ARBA" id="ARBA00009726"/>
    </source>
</evidence>
<feature type="domain" description="ABC transmembrane type-1" evidence="13">
    <location>
        <begin position="923"/>
        <end position="1211"/>
    </location>
</feature>
<keyword evidence="7" id="KW-0067">ATP-binding</keyword>
<dbReference type="GO" id="GO:0016020">
    <property type="term" value="C:membrane"/>
    <property type="evidence" value="ECO:0007669"/>
    <property type="project" value="UniProtKB-SubCell"/>
</dbReference>
<keyword evidence="15" id="KW-1185">Reference proteome</keyword>
<protein>
    <recommendedName>
        <fullName evidence="16">P-loop containing nucleoside triphosphate hydrolase protein</fullName>
    </recommendedName>
</protein>
<feature type="domain" description="ABC transmembrane type-1" evidence="13">
    <location>
        <begin position="285"/>
        <end position="576"/>
    </location>
</feature>
<dbReference type="CDD" id="cd18604">
    <property type="entry name" value="ABC_6TM_VMR1_D2_like"/>
    <property type="match status" value="1"/>
</dbReference>
<dbReference type="CDD" id="cd03250">
    <property type="entry name" value="ABCC_MRP_domain1"/>
    <property type="match status" value="1"/>
</dbReference>
<feature type="region of interest" description="Disordered" evidence="10">
    <location>
        <begin position="1366"/>
        <end position="1395"/>
    </location>
</feature>
<evidence type="ECO:0000256" key="4">
    <source>
        <dbReference type="ARBA" id="ARBA00022692"/>
    </source>
</evidence>
<organism evidence="14 15">
    <name type="scientific">Corynespora cassiicola Philippines</name>
    <dbReference type="NCBI Taxonomy" id="1448308"/>
    <lineage>
        <taxon>Eukaryota</taxon>
        <taxon>Fungi</taxon>
        <taxon>Dikarya</taxon>
        <taxon>Ascomycota</taxon>
        <taxon>Pezizomycotina</taxon>
        <taxon>Dothideomycetes</taxon>
        <taxon>Pleosporomycetidae</taxon>
        <taxon>Pleosporales</taxon>
        <taxon>Corynesporascaceae</taxon>
        <taxon>Corynespora</taxon>
    </lineage>
</organism>
<dbReference type="PANTHER" id="PTHR24223">
    <property type="entry name" value="ATP-BINDING CASSETTE SUB-FAMILY C"/>
    <property type="match status" value="1"/>
</dbReference>
<proteinExistence type="inferred from homology"/>
<dbReference type="Pfam" id="PF00005">
    <property type="entry name" value="ABC_tran"/>
    <property type="match status" value="2"/>
</dbReference>
<dbReference type="SMART" id="SM00382">
    <property type="entry name" value="AAA"/>
    <property type="match status" value="2"/>
</dbReference>
<dbReference type="CDD" id="cd03244">
    <property type="entry name" value="ABCC_MRP_domain2"/>
    <property type="match status" value="1"/>
</dbReference>
<dbReference type="InterPro" id="IPR017871">
    <property type="entry name" value="ABC_transporter-like_CS"/>
</dbReference>
<feature type="transmembrane region" description="Helical" evidence="11">
    <location>
        <begin position="279"/>
        <end position="304"/>
    </location>
</feature>
<name>A0A2T2NXY5_CORCC</name>
<keyword evidence="5" id="KW-0677">Repeat</keyword>
<dbReference type="PANTHER" id="PTHR24223:SF456">
    <property type="entry name" value="MULTIDRUG RESISTANCE-ASSOCIATED PROTEIN LETHAL(2)03659"/>
    <property type="match status" value="1"/>
</dbReference>
<keyword evidence="9 11" id="KW-0472">Membrane</keyword>
<keyword evidence="4 11" id="KW-0812">Transmembrane</keyword>
<evidence type="ECO:0000256" key="1">
    <source>
        <dbReference type="ARBA" id="ARBA00004141"/>
    </source>
</evidence>
<dbReference type="InterPro" id="IPR036640">
    <property type="entry name" value="ABC1_TM_sf"/>
</dbReference>
<accession>A0A2T2NXY5</accession>
<evidence type="ECO:0000256" key="10">
    <source>
        <dbReference type="SAM" id="MobiDB-lite"/>
    </source>
</evidence>
<dbReference type="Proteomes" id="UP000240883">
    <property type="component" value="Unassembled WGS sequence"/>
</dbReference>
<dbReference type="Pfam" id="PF00664">
    <property type="entry name" value="ABC_membrane"/>
    <property type="match status" value="2"/>
</dbReference>
<gene>
    <name evidence="14" type="ORF">BS50DRAFT_674708</name>
</gene>
<evidence type="ECO:0000259" key="12">
    <source>
        <dbReference type="PROSITE" id="PS50893"/>
    </source>
</evidence>
<dbReference type="PROSITE" id="PS50929">
    <property type="entry name" value="ABC_TM1F"/>
    <property type="match status" value="2"/>
</dbReference>
<dbReference type="InterPro" id="IPR027417">
    <property type="entry name" value="P-loop_NTPase"/>
</dbReference>
<dbReference type="FunFam" id="3.40.50.300:FF:000630">
    <property type="entry name" value="ATP-binding cassette (ABC) transporter, putative"/>
    <property type="match status" value="1"/>
</dbReference>
<evidence type="ECO:0000256" key="6">
    <source>
        <dbReference type="ARBA" id="ARBA00022741"/>
    </source>
</evidence>
<keyword evidence="3" id="KW-0813">Transport</keyword>
<feature type="transmembrane region" description="Helical" evidence="11">
    <location>
        <begin position="78"/>
        <end position="96"/>
    </location>
</feature>
<feature type="transmembrane region" description="Helical" evidence="11">
    <location>
        <begin position="909"/>
        <end position="931"/>
    </location>
</feature>
<dbReference type="Gene3D" id="3.40.50.300">
    <property type="entry name" value="P-loop containing nucleotide triphosphate hydrolases"/>
    <property type="match status" value="2"/>
</dbReference>
<evidence type="ECO:0000256" key="8">
    <source>
        <dbReference type="ARBA" id="ARBA00022989"/>
    </source>
</evidence>
<feature type="transmembrane region" description="Helical" evidence="11">
    <location>
        <begin position="517"/>
        <end position="541"/>
    </location>
</feature>
<dbReference type="SUPFAM" id="SSF52540">
    <property type="entry name" value="P-loop containing nucleoside triphosphate hydrolases"/>
    <property type="match status" value="2"/>
</dbReference>
<reference evidence="14 15" key="1">
    <citation type="journal article" date="2018" name="Front. Microbiol.">
        <title>Genome-Wide Analysis of Corynespora cassiicola Leaf Fall Disease Putative Effectors.</title>
        <authorList>
            <person name="Lopez D."/>
            <person name="Ribeiro S."/>
            <person name="Label P."/>
            <person name="Fumanal B."/>
            <person name="Venisse J.S."/>
            <person name="Kohler A."/>
            <person name="de Oliveira R.R."/>
            <person name="Labutti K."/>
            <person name="Lipzen A."/>
            <person name="Lail K."/>
            <person name="Bauer D."/>
            <person name="Ohm R.A."/>
            <person name="Barry K.W."/>
            <person name="Spatafora J."/>
            <person name="Grigoriev I.V."/>
            <person name="Martin F.M."/>
            <person name="Pujade-Renaud V."/>
        </authorList>
    </citation>
    <scope>NUCLEOTIDE SEQUENCE [LARGE SCALE GENOMIC DNA]</scope>
    <source>
        <strain evidence="14 15">Philippines</strain>
    </source>
</reference>
<evidence type="ECO:0000313" key="14">
    <source>
        <dbReference type="EMBL" id="PSN70285.1"/>
    </source>
</evidence>
<feature type="transmembrane region" description="Helical" evidence="11">
    <location>
        <begin position="316"/>
        <end position="337"/>
    </location>
</feature>
<evidence type="ECO:0000256" key="11">
    <source>
        <dbReference type="SAM" id="Phobius"/>
    </source>
</evidence>
<keyword evidence="6" id="KW-0547">Nucleotide-binding</keyword>
<dbReference type="SUPFAM" id="SSF90123">
    <property type="entry name" value="ABC transporter transmembrane region"/>
    <property type="match status" value="2"/>
</dbReference>
<feature type="domain" description="ABC transporter" evidence="12">
    <location>
        <begin position="1245"/>
        <end position="1506"/>
    </location>
</feature>
<evidence type="ECO:0000313" key="15">
    <source>
        <dbReference type="Proteomes" id="UP000240883"/>
    </source>
</evidence>
<feature type="transmembrane region" description="Helical" evidence="11">
    <location>
        <begin position="108"/>
        <end position="125"/>
    </location>
</feature>
<dbReference type="STRING" id="1448308.A0A2T2NXY5"/>
<dbReference type="InterPro" id="IPR003593">
    <property type="entry name" value="AAA+_ATPase"/>
</dbReference>
<dbReference type="GO" id="GO:0016887">
    <property type="term" value="F:ATP hydrolysis activity"/>
    <property type="evidence" value="ECO:0007669"/>
    <property type="project" value="InterPro"/>
</dbReference>
<dbReference type="GO" id="GO:0005737">
    <property type="term" value="C:cytoplasm"/>
    <property type="evidence" value="ECO:0007669"/>
    <property type="project" value="UniProtKB-ARBA"/>
</dbReference>
<evidence type="ECO:0008006" key="16">
    <source>
        <dbReference type="Google" id="ProtNLM"/>
    </source>
</evidence>
<evidence type="ECO:0000256" key="7">
    <source>
        <dbReference type="ARBA" id="ARBA00022840"/>
    </source>
</evidence>
<comment type="similarity">
    <text evidence="2">Belongs to the ABC transporter superfamily. ABCC family. Conjugate transporter (TC 3.A.1.208) subfamily.</text>
</comment>
<feature type="transmembrane region" description="Helical" evidence="11">
    <location>
        <begin position="1149"/>
        <end position="1174"/>
    </location>
</feature>
<dbReference type="Gene3D" id="1.20.1560.10">
    <property type="entry name" value="ABC transporter type 1, transmembrane domain"/>
    <property type="match status" value="2"/>
</dbReference>
<dbReference type="FunFam" id="1.20.1560.10:FF:000013">
    <property type="entry name" value="ABC transporter C family member 2"/>
    <property type="match status" value="1"/>
</dbReference>
<evidence type="ECO:0000256" key="3">
    <source>
        <dbReference type="ARBA" id="ARBA00022448"/>
    </source>
</evidence>
<dbReference type="PROSITE" id="PS00211">
    <property type="entry name" value="ABC_TRANSPORTER_1"/>
    <property type="match status" value="1"/>
</dbReference>
<dbReference type="CDD" id="cd18596">
    <property type="entry name" value="ABC_6TM_VMR1_D1_like"/>
    <property type="match status" value="1"/>
</dbReference>
<dbReference type="InterPro" id="IPR050173">
    <property type="entry name" value="ABC_transporter_C-like"/>
</dbReference>
<dbReference type="PROSITE" id="PS50893">
    <property type="entry name" value="ABC_TRANSPORTER_2"/>
    <property type="match status" value="2"/>
</dbReference>